<organism evidence="1 2">
    <name type="scientific">Membranihabitans marinus</name>
    <dbReference type="NCBI Taxonomy" id="1227546"/>
    <lineage>
        <taxon>Bacteria</taxon>
        <taxon>Pseudomonadati</taxon>
        <taxon>Bacteroidota</taxon>
        <taxon>Saprospiria</taxon>
        <taxon>Saprospirales</taxon>
        <taxon>Saprospiraceae</taxon>
        <taxon>Membranihabitans</taxon>
    </lineage>
</organism>
<dbReference type="Pfam" id="PF25594">
    <property type="entry name" value="GldB_lipo"/>
    <property type="match status" value="1"/>
</dbReference>
<evidence type="ECO:0000313" key="2">
    <source>
        <dbReference type="Proteomes" id="UP000753961"/>
    </source>
</evidence>
<proteinExistence type="predicted"/>
<evidence type="ECO:0000313" key="1">
    <source>
        <dbReference type="EMBL" id="MBY5958330.1"/>
    </source>
</evidence>
<name>A0A953HU29_9BACT</name>
<protein>
    <recommendedName>
        <fullName evidence="3">Gliding motility-associated lipoprotein GldB</fullName>
    </recommendedName>
</protein>
<dbReference type="PROSITE" id="PS51257">
    <property type="entry name" value="PROKAR_LIPOPROTEIN"/>
    <property type="match status" value="1"/>
</dbReference>
<dbReference type="Proteomes" id="UP000753961">
    <property type="component" value="Unassembled WGS sequence"/>
</dbReference>
<sequence>MPGFRKIVSFLGLIPLFVIILSCSEENTASRSTPPVSAKEIKIVRFDQELCKTAEQSDNQLLEDLLDKYPIFTDVFFNQVIFPRNTESIQLNELIRNYCAAPAIQHLIDTSRILFPDLRQMENELGLAFGYYQNYFPEQPVPKVFTYVSEFGLGTFTVDHRVLAIGLDFFLGEDYPYYDPAVFSAYLRKTMSSEFMVSKAIRTLTQGLLPSVSKGNMLDFMIRNGKIIYLTSMLLPDSPMHKICLYTPEQMEWVQDNELNIWSWLLDLGYFYESDQRKFKKFTDPAPNTPGLPQEAPGRIANWIGYRIVESYMNHHPDVTLKELADNTDFQSIMDRSKYKPNRPQ</sequence>
<reference evidence="1" key="1">
    <citation type="submission" date="2021-06" db="EMBL/GenBank/DDBJ databases">
        <title>44 bacteria genomes isolated from Dapeng, Shenzhen.</title>
        <authorList>
            <person name="Zheng W."/>
            <person name="Yu S."/>
            <person name="Huang Y."/>
        </authorList>
    </citation>
    <scope>NUCLEOTIDE SEQUENCE</scope>
    <source>
        <strain evidence="1">DP5N28-2</strain>
    </source>
</reference>
<keyword evidence="2" id="KW-1185">Reference proteome</keyword>
<gene>
    <name evidence="1" type="ORF">KUV50_09325</name>
</gene>
<dbReference type="EMBL" id="JAHVHU010000008">
    <property type="protein sequence ID" value="MBY5958330.1"/>
    <property type="molecule type" value="Genomic_DNA"/>
</dbReference>
<accession>A0A953HU29</accession>
<dbReference type="AlphaFoldDB" id="A0A953HU29"/>
<dbReference type="RefSeq" id="WP_222579868.1">
    <property type="nucleotide sequence ID" value="NZ_JAHVHU010000008.1"/>
</dbReference>
<evidence type="ECO:0008006" key="3">
    <source>
        <dbReference type="Google" id="ProtNLM"/>
    </source>
</evidence>
<comment type="caution">
    <text evidence="1">The sequence shown here is derived from an EMBL/GenBank/DDBJ whole genome shotgun (WGS) entry which is preliminary data.</text>
</comment>
<dbReference type="InterPro" id="IPR019853">
    <property type="entry name" value="GldB-like"/>
</dbReference>